<organism evidence="1 2">
    <name type="scientific">Paratrimastix pyriformis</name>
    <dbReference type="NCBI Taxonomy" id="342808"/>
    <lineage>
        <taxon>Eukaryota</taxon>
        <taxon>Metamonada</taxon>
        <taxon>Preaxostyla</taxon>
        <taxon>Paratrimastigidae</taxon>
        <taxon>Paratrimastix</taxon>
    </lineage>
</organism>
<evidence type="ECO:0000313" key="2">
    <source>
        <dbReference type="Proteomes" id="UP001141327"/>
    </source>
</evidence>
<name>A0ABQ8ULQ4_9EUKA</name>
<evidence type="ECO:0000313" key="1">
    <source>
        <dbReference type="EMBL" id="KAJ4460108.1"/>
    </source>
</evidence>
<protein>
    <submittedName>
        <fullName evidence="1">Uncharacterized protein</fullName>
    </submittedName>
</protein>
<dbReference type="EMBL" id="JAPMOS010000015">
    <property type="protein sequence ID" value="KAJ4460108.1"/>
    <property type="molecule type" value="Genomic_DNA"/>
</dbReference>
<reference evidence="1" key="1">
    <citation type="journal article" date="2022" name="bioRxiv">
        <title>Genomics of Preaxostyla Flagellates Illuminates Evolutionary Transitions and the Path Towards Mitochondrial Loss.</title>
        <authorList>
            <person name="Novak L.V.F."/>
            <person name="Treitli S.C."/>
            <person name="Pyrih J."/>
            <person name="Halakuc P."/>
            <person name="Pipaliya S.V."/>
            <person name="Vacek V."/>
            <person name="Brzon O."/>
            <person name="Soukal P."/>
            <person name="Eme L."/>
            <person name="Dacks J.B."/>
            <person name="Karnkowska A."/>
            <person name="Elias M."/>
            <person name="Hampl V."/>
        </authorList>
    </citation>
    <scope>NUCLEOTIDE SEQUENCE</scope>
    <source>
        <strain evidence="1">RCP-MX</strain>
    </source>
</reference>
<gene>
    <name evidence="1" type="ORF">PAPYR_3839</name>
</gene>
<keyword evidence="2" id="KW-1185">Reference proteome</keyword>
<comment type="caution">
    <text evidence="1">The sequence shown here is derived from an EMBL/GenBank/DDBJ whole genome shotgun (WGS) entry which is preliminary data.</text>
</comment>
<proteinExistence type="predicted"/>
<sequence>MQYDQAILDTGILAHRYSEISHLLTQMQKGDGTDQVQRIAEIQRLVDNAIGLVQEIRALVLPPDTLT</sequence>
<accession>A0ABQ8ULQ4</accession>
<dbReference type="Proteomes" id="UP001141327">
    <property type="component" value="Unassembled WGS sequence"/>
</dbReference>